<keyword evidence="1" id="KW-0812">Transmembrane</keyword>
<keyword evidence="1" id="KW-1133">Transmembrane helix</keyword>
<name>A0A9N8VCM9_9GLOM</name>
<dbReference type="InterPro" id="IPR055323">
    <property type="entry name" value="C57A10.07/YOR238W"/>
</dbReference>
<keyword evidence="1" id="KW-0472">Membrane</keyword>
<protein>
    <submittedName>
        <fullName evidence="2">13403_t:CDS:1</fullName>
    </submittedName>
</protein>
<dbReference type="PANTHER" id="PTHR28110">
    <property type="entry name" value="TRANSMEMBRANE PROTEIN"/>
    <property type="match status" value="1"/>
</dbReference>
<evidence type="ECO:0000256" key="1">
    <source>
        <dbReference type="SAM" id="Phobius"/>
    </source>
</evidence>
<dbReference type="PANTHER" id="PTHR28110:SF1">
    <property type="entry name" value="TRANSMEMBRANE PROTEIN"/>
    <property type="match status" value="1"/>
</dbReference>
<reference evidence="2" key="1">
    <citation type="submission" date="2021-06" db="EMBL/GenBank/DDBJ databases">
        <authorList>
            <person name="Kallberg Y."/>
            <person name="Tangrot J."/>
            <person name="Rosling A."/>
        </authorList>
    </citation>
    <scope>NUCLEOTIDE SEQUENCE</scope>
    <source>
        <strain evidence="2">UK204</strain>
    </source>
</reference>
<sequence>MVFQKRKSPLLPTYNYNSTTSKFSLNFFNNKFLIKKSGLFGILIIISVTINLYYFASYHLTDTSEPSVRGENLIDNSLKQNFLPDASHPELKDLIIVAGHAIYLGNNQGGDEEKDENWVLEEFQKGGQVNTFINHIKKGVELVKENEEALLIFSGGQTRPSAGPRSEAQSYYVSLYREALAQSLNLISTTNFTSTTNTSTNHYPLITRIITEEYARDSYENLLFSISRFNEYTNNYPRHITVIGFQFKKKRFVELHRYALKFPLNRFKYIGIDPDNTSPLGRFVGENVNSMGPFQRDLYGCHGKLLEKKLIRNPYRRSHPYQISCPELSSLFNYCPENQTQLFPDKLPWEI</sequence>
<dbReference type="EMBL" id="CAJVPQ010000126">
    <property type="protein sequence ID" value="CAG8448466.1"/>
    <property type="molecule type" value="Genomic_DNA"/>
</dbReference>
<keyword evidence="3" id="KW-1185">Reference proteome</keyword>
<feature type="transmembrane region" description="Helical" evidence="1">
    <location>
        <begin position="38"/>
        <end position="56"/>
    </location>
</feature>
<organism evidence="2 3">
    <name type="scientific">Funneliformis caledonium</name>
    <dbReference type="NCBI Taxonomy" id="1117310"/>
    <lineage>
        <taxon>Eukaryota</taxon>
        <taxon>Fungi</taxon>
        <taxon>Fungi incertae sedis</taxon>
        <taxon>Mucoromycota</taxon>
        <taxon>Glomeromycotina</taxon>
        <taxon>Glomeromycetes</taxon>
        <taxon>Glomerales</taxon>
        <taxon>Glomeraceae</taxon>
        <taxon>Funneliformis</taxon>
    </lineage>
</organism>
<dbReference type="OrthoDB" id="4347at2759"/>
<evidence type="ECO:0000313" key="2">
    <source>
        <dbReference type="EMBL" id="CAG8448466.1"/>
    </source>
</evidence>
<evidence type="ECO:0000313" key="3">
    <source>
        <dbReference type="Proteomes" id="UP000789570"/>
    </source>
</evidence>
<accession>A0A9N8VCM9</accession>
<dbReference type="AlphaFoldDB" id="A0A9N8VCM9"/>
<proteinExistence type="predicted"/>
<dbReference type="GO" id="GO:0005737">
    <property type="term" value="C:cytoplasm"/>
    <property type="evidence" value="ECO:0007669"/>
    <property type="project" value="TreeGrafter"/>
</dbReference>
<comment type="caution">
    <text evidence="2">The sequence shown here is derived from an EMBL/GenBank/DDBJ whole genome shotgun (WGS) entry which is preliminary data.</text>
</comment>
<dbReference type="Proteomes" id="UP000789570">
    <property type="component" value="Unassembled WGS sequence"/>
</dbReference>
<gene>
    <name evidence="2" type="ORF">FCALED_LOCUS1070</name>
</gene>